<accession>A0AA41DC65</accession>
<evidence type="ECO:0000313" key="4">
    <source>
        <dbReference type="Proteomes" id="UP000704529"/>
    </source>
</evidence>
<dbReference type="Gene3D" id="3.40.50.300">
    <property type="entry name" value="P-loop containing nucleotide triphosphate hydrolases"/>
    <property type="match status" value="1"/>
</dbReference>
<dbReference type="EMBL" id="JAFHKU010000121">
    <property type="protein sequence ID" value="MBN3557684.1"/>
    <property type="molecule type" value="Genomic_DNA"/>
</dbReference>
<evidence type="ECO:0000313" key="3">
    <source>
        <dbReference type="Proteomes" id="UP000584663"/>
    </source>
</evidence>
<name>A0AA41DC65_9SPHN</name>
<dbReference type="Proteomes" id="UP000704529">
    <property type="component" value="Unassembled WGS sequence"/>
</dbReference>
<proteinExistence type="predicted"/>
<sequence>MVVAPMGPSIADAQQLMIAEYPSMMVAHPMGDHGVPLGLDRPLALLGGGHRLAPSGMPAALGIDHVPGLRQFVAEACRRRSLSGFDGYHQPPLALVGQNGVVKGFAAHWIARNAGVPLFRVPVGADFRNEPFGAQEVERKIPLLPVVAMASVRCANPIIVLELDVDKPISEETERTLVSMIDPRVNSRWIDRDQQTILDLSQVSWVVEVQGRRFPHGGVRNQDEPPVIEAVLPPRLESLIQASGAMFRLEAARDVSDLRVLDVAIEVCAASMVTDTEAVADVHAALLEVKEPWPHHSACGDLVRAAKWALARHLGTDDLP</sequence>
<dbReference type="RefSeq" id="WP_184106241.1">
    <property type="nucleotide sequence ID" value="NZ_JACHNX010000014.1"/>
</dbReference>
<reference evidence="1 3" key="1">
    <citation type="submission" date="2020-08" db="EMBL/GenBank/DDBJ databases">
        <title>Genomic Encyclopedia of Type Strains, Phase IV (KMG-IV): sequencing the most valuable type-strain genomes for metagenomic binning, comparative biology and taxonomic classification.</title>
        <authorList>
            <person name="Goeker M."/>
        </authorList>
    </citation>
    <scope>NUCLEOTIDE SEQUENCE [LARGE SCALE GENOMIC DNA]</scope>
    <source>
        <strain evidence="1 3">DSM 14562</strain>
    </source>
</reference>
<dbReference type="Proteomes" id="UP000584663">
    <property type="component" value="Unassembled WGS sequence"/>
</dbReference>
<dbReference type="InterPro" id="IPR027417">
    <property type="entry name" value="P-loop_NTPase"/>
</dbReference>
<reference evidence="2" key="2">
    <citation type="submission" date="2021-01" db="EMBL/GenBank/DDBJ databases">
        <title>Genome Sequencing of Type Strains.</title>
        <authorList>
            <person name="Lemaire J.F."/>
            <person name="Inderbitzin P."/>
            <person name="Collins S.B."/>
            <person name="Wespe N."/>
            <person name="Knight-Connoni V."/>
        </authorList>
    </citation>
    <scope>NUCLEOTIDE SEQUENCE</scope>
    <source>
        <strain evidence="2">DSM 14562</strain>
    </source>
</reference>
<dbReference type="AlphaFoldDB" id="A0AA41DC65"/>
<evidence type="ECO:0000313" key="2">
    <source>
        <dbReference type="EMBL" id="MBN3557684.1"/>
    </source>
</evidence>
<comment type="caution">
    <text evidence="2">The sequence shown here is derived from an EMBL/GenBank/DDBJ whole genome shotgun (WGS) entry which is preliminary data.</text>
</comment>
<dbReference type="EMBL" id="JACHNX010000014">
    <property type="protein sequence ID" value="MBB4610769.1"/>
    <property type="molecule type" value="Genomic_DNA"/>
</dbReference>
<gene>
    <name evidence="1" type="ORF">GGQ89_003003</name>
    <name evidence="2" type="ORF">JYA60_05530</name>
</gene>
<keyword evidence="3" id="KW-1185">Reference proteome</keyword>
<evidence type="ECO:0000313" key="1">
    <source>
        <dbReference type="EMBL" id="MBB4610769.1"/>
    </source>
</evidence>
<protein>
    <submittedName>
        <fullName evidence="2">Uncharacterized protein</fullName>
    </submittedName>
</protein>
<organism evidence="2 4">
    <name type="scientific">Sphingomonas yabuuchiae</name>
    <dbReference type="NCBI Taxonomy" id="172044"/>
    <lineage>
        <taxon>Bacteria</taxon>
        <taxon>Pseudomonadati</taxon>
        <taxon>Pseudomonadota</taxon>
        <taxon>Alphaproteobacteria</taxon>
        <taxon>Sphingomonadales</taxon>
        <taxon>Sphingomonadaceae</taxon>
        <taxon>Sphingomonas</taxon>
    </lineage>
</organism>